<dbReference type="AlphaFoldDB" id="A0A8J6FP83"/>
<dbReference type="Pfam" id="PF00515">
    <property type="entry name" value="TPR_1"/>
    <property type="match status" value="2"/>
</dbReference>
<evidence type="ECO:0000256" key="2">
    <source>
        <dbReference type="PROSITE-ProRule" id="PRU00339"/>
    </source>
</evidence>
<dbReference type="PANTHER" id="PTHR46423">
    <property type="entry name" value="RNA POLYMERASE II-ASSOCIATED PROTEIN 3"/>
    <property type="match status" value="1"/>
</dbReference>
<dbReference type="OrthoDB" id="629492at2759"/>
<dbReference type="GO" id="GO:0101031">
    <property type="term" value="C:protein folding chaperone complex"/>
    <property type="evidence" value="ECO:0007669"/>
    <property type="project" value="TreeGrafter"/>
</dbReference>
<dbReference type="Gene3D" id="1.25.40.10">
    <property type="entry name" value="Tetratricopeptide repeat domain"/>
    <property type="match status" value="2"/>
</dbReference>
<dbReference type="InterPro" id="IPR011990">
    <property type="entry name" value="TPR-like_helical_dom_sf"/>
</dbReference>
<evidence type="ECO:0000313" key="5">
    <source>
        <dbReference type="Proteomes" id="UP000770717"/>
    </source>
</evidence>
<evidence type="ECO:0000313" key="4">
    <source>
        <dbReference type="EMBL" id="KAG9490245.1"/>
    </source>
</evidence>
<evidence type="ECO:0000256" key="3">
    <source>
        <dbReference type="SAM" id="MobiDB-lite"/>
    </source>
</evidence>
<dbReference type="EMBL" id="WNTK01000002">
    <property type="protein sequence ID" value="KAG9490245.1"/>
    <property type="molecule type" value="Genomic_DNA"/>
</dbReference>
<organism evidence="4 5">
    <name type="scientific">Eleutherodactylus coqui</name>
    <name type="common">Puerto Rican coqui</name>
    <dbReference type="NCBI Taxonomy" id="57060"/>
    <lineage>
        <taxon>Eukaryota</taxon>
        <taxon>Metazoa</taxon>
        <taxon>Chordata</taxon>
        <taxon>Craniata</taxon>
        <taxon>Vertebrata</taxon>
        <taxon>Euteleostomi</taxon>
        <taxon>Amphibia</taxon>
        <taxon>Batrachia</taxon>
        <taxon>Anura</taxon>
        <taxon>Neobatrachia</taxon>
        <taxon>Hyloidea</taxon>
        <taxon>Eleutherodactylidae</taxon>
        <taxon>Eleutherodactylinae</taxon>
        <taxon>Eleutherodactylus</taxon>
        <taxon>Eleutherodactylus</taxon>
    </lineage>
</organism>
<feature type="repeat" description="TPR" evidence="2">
    <location>
        <begin position="291"/>
        <end position="324"/>
    </location>
</feature>
<dbReference type="Pfam" id="PF13432">
    <property type="entry name" value="TPR_16"/>
    <property type="match status" value="1"/>
</dbReference>
<sequence length="476" mass="53940">MSSPNKALELQLQMKQNAEELQDFMRELDSWEKDIKQQDARLSTQAGVGEETLPPIRNRDYRKKKKSRSKVSTEAKKNEENKNPRRKLHDYDYWNKLDVDKALQELDKEDNTNESMSAESDSGEEDGIRIDTEKALSDKEKGNNYFKAGNYDEAVQSYTRGMNADPYNAVLPTNRASAFFRLKKYAVAESDCNLAIALNRNYFKAYARRGACRMALKNFQGAKEDYEKVLEMDPNNFEATNELKKIALELQSSSSILDEKVDVGENIQEKSSEVCEEEKKHIEAQQLKQKAIVQKDLGNAYFKEGKYELAIECYTQGIAADGTNALLPANRAMAYLKIQKQEQVTPDIFGDNSYCTAYGQPNLCAVLHAGGRTSACSILLQDSHENRTCRCPSVLYFRTYFEIVLKLEPGNKQAISELAKLSQELNGKKVNVSQQSADESKELDKRHIIKAIDKPPHLRSTVSICIVINMCVLPNC</sequence>
<reference evidence="4" key="1">
    <citation type="thesis" date="2020" institute="ProQuest LLC" country="789 East Eisenhower Parkway, Ann Arbor, MI, USA">
        <title>Comparative Genomics and Chromosome Evolution.</title>
        <authorList>
            <person name="Mudd A.B."/>
        </authorList>
    </citation>
    <scope>NUCLEOTIDE SEQUENCE</scope>
    <source>
        <strain evidence="4">HN-11 Male</strain>
        <tissue evidence="4">Kidney and liver</tissue>
    </source>
</reference>
<dbReference type="Proteomes" id="UP000770717">
    <property type="component" value="Unassembled WGS sequence"/>
</dbReference>
<keyword evidence="1 2" id="KW-0802">TPR repeat</keyword>
<name>A0A8J6FP83_ELECQ</name>
<comment type="caution">
    <text evidence="4">The sequence shown here is derived from an EMBL/GenBank/DDBJ whole genome shotgun (WGS) entry which is preliminary data.</text>
</comment>
<feature type="repeat" description="TPR" evidence="2">
    <location>
        <begin position="203"/>
        <end position="236"/>
    </location>
</feature>
<dbReference type="InterPro" id="IPR019734">
    <property type="entry name" value="TPR_rpt"/>
</dbReference>
<gene>
    <name evidence="4" type="ORF">GDO78_005895</name>
</gene>
<dbReference type="SUPFAM" id="SSF48452">
    <property type="entry name" value="TPR-like"/>
    <property type="match status" value="2"/>
</dbReference>
<feature type="repeat" description="TPR" evidence="2">
    <location>
        <begin position="135"/>
        <end position="168"/>
    </location>
</feature>
<dbReference type="PROSITE" id="PS50005">
    <property type="entry name" value="TPR"/>
    <property type="match status" value="3"/>
</dbReference>
<dbReference type="InterPro" id="IPR051966">
    <property type="entry name" value="RPAP3"/>
</dbReference>
<feature type="compositionally biased region" description="Basic residues" evidence="3">
    <location>
        <begin position="60"/>
        <end position="69"/>
    </location>
</feature>
<keyword evidence="5" id="KW-1185">Reference proteome</keyword>
<feature type="region of interest" description="Disordered" evidence="3">
    <location>
        <begin position="35"/>
        <end position="87"/>
    </location>
</feature>
<dbReference type="PANTHER" id="PTHR46423:SF1">
    <property type="entry name" value="RNA POLYMERASE II-ASSOCIATED PROTEIN 3"/>
    <property type="match status" value="1"/>
</dbReference>
<evidence type="ECO:0008006" key="6">
    <source>
        <dbReference type="Google" id="ProtNLM"/>
    </source>
</evidence>
<feature type="compositionally biased region" description="Basic and acidic residues" evidence="3">
    <location>
        <begin position="71"/>
        <end position="87"/>
    </location>
</feature>
<accession>A0A8J6FP83</accession>
<evidence type="ECO:0000256" key="1">
    <source>
        <dbReference type="ARBA" id="ARBA00022803"/>
    </source>
</evidence>
<feature type="region of interest" description="Disordered" evidence="3">
    <location>
        <begin position="105"/>
        <end position="126"/>
    </location>
</feature>
<dbReference type="SMART" id="SM00028">
    <property type="entry name" value="TPR"/>
    <property type="match status" value="4"/>
</dbReference>
<protein>
    <recommendedName>
        <fullName evidence="6">RNA polymerase II-associated protein 3</fullName>
    </recommendedName>
</protein>
<proteinExistence type="predicted"/>